<evidence type="ECO:0000313" key="10">
    <source>
        <dbReference type="Proteomes" id="UP000324678"/>
    </source>
</evidence>
<reference evidence="9 10" key="1">
    <citation type="submission" date="2019-09" db="EMBL/GenBank/DDBJ databases">
        <title>Genome sequencing of strain KACC 19306.</title>
        <authorList>
            <person name="Heo J."/>
            <person name="Kim S.-J."/>
            <person name="Kim J.-S."/>
            <person name="Hong S.-B."/>
            <person name="Kwon S.-W."/>
        </authorList>
    </citation>
    <scope>NUCLEOTIDE SEQUENCE [LARGE SCALE GENOMIC DNA]</scope>
    <source>
        <strain evidence="9 10">KACC 19306</strain>
    </source>
</reference>
<feature type="transmembrane region" description="Helical" evidence="6">
    <location>
        <begin position="192"/>
        <end position="212"/>
    </location>
</feature>
<keyword evidence="4 6" id="KW-0472">Membrane</keyword>
<evidence type="ECO:0000256" key="6">
    <source>
        <dbReference type="RuleBase" id="RU361157"/>
    </source>
</evidence>
<dbReference type="PROSITE" id="PS51012">
    <property type="entry name" value="ABC_TM2"/>
    <property type="match status" value="1"/>
</dbReference>
<organism evidence="9 10">
    <name type="scientific">Agromyces intestinalis</name>
    <dbReference type="NCBI Taxonomy" id="2592652"/>
    <lineage>
        <taxon>Bacteria</taxon>
        <taxon>Bacillati</taxon>
        <taxon>Actinomycetota</taxon>
        <taxon>Actinomycetes</taxon>
        <taxon>Micrococcales</taxon>
        <taxon>Microbacteriaceae</taxon>
        <taxon>Agromyces</taxon>
    </lineage>
</organism>
<feature type="region of interest" description="Disordered" evidence="7">
    <location>
        <begin position="1"/>
        <end position="23"/>
    </location>
</feature>
<evidence type="ECO:0000259" key="8">
    <source>
        <dbReference type="PROSITE" id="PS51012"/>
    </source>
</evidence>
<feature type="transmembrane region" description="Helical" evidence="6">
    <location>
        <begin position="49"/>
        <end position="69"/>
    </location>
</feature>
<dbReference type="GO" id="GO:0046677">
    <property type="term" value="P:response to antibiotic"/>
    <property type="evidence" value="ECO:0007669"/>
    <property type="project" value="UniProtKB-KW"/>
</dbReference>
<keyword evidence="2 6" id="KW-0812">Transmembrane</keyword>
<comment type="similarity">
    <text evidence="6">Belongs to the ABC-2 integral membrane protein family.</text>
</comment>
<evidence type="ECO:0000256" key="3">
    <source>
        <dbReference type="ARBA" id="ARBA00022989"/>
    </source>
</evidence>
<dbReference type="Proteomes" id="UP000324678">
    <property type="component" value="Chromosome"/>
</dbReference>
<dbReference type="InterPro" id="IPR047817">
    <property type="entry name" value="ABC2_TM_bact-type"/>
</dbReference>
<keyword evidence="6" id="KW-1003">Cell membrane</keyword>
<evidence type="ECO:0000256" key="4">
    <source>
        <dbReference type="ARBA" id="ARBA00023136"/>
    </source>
</evidence>
<protein>
    <recommendedName>
        <fullName evidence="6">Transport permease protein</fullName>
    </recommendedName>
</protein>
<dbReference type="Pfam" id="PF01061">
    <property type="entry name" value="ABC2_membrane"/>
    <property type="match status" value="1"/>
</dbReference>
<dbReference type="KEGG" id="ail:FLP10_02680"/>
<dbReference type="PRINTS" id="PR00164">
    <property type="entry name" value="ABC2TRNSPORT"/>
</dbReference>
<evidence type="ECO:0000256" key="5">
    <source>
        <dbReference type="ARBA" id="ARBA00023251"/>
    </source>
</evidence>
<dbReference type="PANTHER" id="PTHR43229">
    <property type="entry name" value="NODULATION PROTEIN J"/>
    <property type="match status" value="1"/>
</dbReference>
<keyword evidence="6" id="KW-0813">Transport</keyword>
<dbReference type="EMBL" id="CP043505">
    <property type="protein sequence ID" value="QEO13440.1"/>
    <property type="molecule type" value="Genomic_DNA"/>
</dbReference>
<dbReference type="PANTHER" id="PTHR43229:SF2">
    <property type="entry name" value="NODULATION PROTEIN J"/>
    <property type="match status" value="1"/>
</dbReference>
<evidence type="ECO:0000256" key="7">
    <source>
        <dbReference type="SAM" id="MobiDB-lite"/>
    </source>
</evidence>
<evidence type="ECO:0000256" key="2">
    <source>
        <dbReference type="ARBA" id="ARBA00022692"/>
    </source>
</evidence>
<dbReference type="InterPro" id="IPR051784">
    <property type="entry name" value="Nod_factor_ABC_transporter"/>
</dbReference>
<gene>
    <name evidence="9" type="ORF">FLP10_02680</name>
</gene>
<dbReference type="RefSeq" id="WP_149159463.1">
    <property type="nucleotide sequence ID" value="NZ_CP043505.1"/>
</dbReference>
<evidence type="ECO:0000256" key="1">
    <source>
        <dbReference type="ARBA" id="ARBA00004141"/>
    </source>
</evidence>
<keyword evidence="5" id="KW-0046">Antibiotic resistance</keyword>
<feature type="transmembrane region" description="Helical" evidence="6">
    <location>
        <begin position="124"/>
        <end position="149"/>
    </location>
</feature>
<sequence>MTTIAPAATHPAAASAAAPPAARPRPRALTAESVFIHRSLLHSLRDGEALLMAILLPTMLMLLFTFVFGGALDPSGGYVDYVVPGIILLCAGFGASSTAVYVARDMSTGIIDRFRTMPLRAGSVLTGHVVASLARNLLATAVVIVVALLVGFRPTAGFGEWLAAIGLIALYIFAITYLFAAIGLAAGSPDAASGYGFILLFLPYLSSAFVPVETLPGWLQWVAEHQPITPIIEAIRGFLMGTPMGDSLWWALGWCALIIAFSAWWGAWLFRRKAGRR</sequence>
<dbReference type="AlphaFoldDB" id="A0A5C1YD17"/>
<feature type="transmembrane region" description="Helical" evidence="6">
    <location>
        <begin position="248"/>
        <end position="270"/>
    </location>
</feature>
<keyword evidence="3 6" id="KW-1133">Transmembrane helix</keyword>
<feature type="transmembrane region" description="Helical" evidence="6">
    <location>
        <begin position="81"/>
        <end position="103"/>
    </location>
</feature>
<keyword evidence="10" id="KW-1185">Reference proteome</keyword>
<feature type="transmembrane region" description="Helical" evidence="6">
    <location>
        <begin position="161"/>
        <end position="185"/>
    </location>
</feature>
<evidence type="ECO:0000313" key="9">
    <source>
        <dbReference type="EMBL" id="QEO13440.1"/>
    </source>
</evidence>
<accession>A0A5C1YD17</accession>
<dbReference type="InterPro" id="IPR000412">
    <property type="entry name" value="ABC_2_transport"/>
</dbReference>
<comment type="subcellular location">
    <subcellularLocation>
        <location evidence="6">Cell membrane</location>
        <topology evidence="6">Multi-pass membrane protein</topology>
    </subcellularLocation>
    <subcellularLocation>
        <location evidence="1">Membrane</location>
        <topology evidence="1">Multi-pass membrane protein</topology>
    </subcellularLocation>
</comment>
<dbReference type="OrthoDB" id="670210at2"/>
<dbReference type="GO" id="GO:0043190">
    <property type="term" value="C:ATP-binding cassette (ABC) transporter complex"/>
    <property type="evidence" value="ECO:0007669"/>
    <property type="project" value="InterPro"/>
</dbReference>
<dbReference type="PIRSF" id="PIRSF006648">
    <property type="entry name" value="DrrB"/>
    <property type="match status" value="1"/>
</dbReference>
<dbReference type="InterPro" id="IPR013525">
    <property type="entry name" value="ABC2_TM"/>
</dbReference>
<feature type="domain" description="ABC transmembrane type-2" evidence="8">
    <location>
        <begin position="48"/>
        <end position="273"/>
    </location>
</feature>
<dbReference type="GO" id="GO:0140359">
    <property type="term" value="F:ABC-type transporter activity"/>
    <property type="evidence" value="ECO:0007669"/>
    <property type="project" value="InterPro"/>
</dbReference>
<feature type="compositionally biased region" description="Low complexity" evidence="7">
    <location>
        <begin position="1"/>
        <end position="20"/>
    </location>
</feature>
<proteinExistence type="inferred from homology"/>
<name>A0A5C1YD17_9MICO</name>